<evidence type="ECO:0000313" key="6">
    <source>
        <dbReference type="EMBL" id="ODR48025.1"/>
    </source>
</evidence>
<evidence type="ECO:0000259" key="4">
    <source>
        <dbReference type="Pfam" id="PF00456"/>
    </source>
</evidence>
<comment type="cofactor">
    <cofactor evidence="1">
        <name>thiamine diphosphate</name>
        <dbReference type="ChEBI" id="CHEBI:58937"/>
    </cofactor>
</comment>
<evidence type="ECO:0000313" key="5">
    <source>
        <dbReference type="EMBL" id="ODM08988.1"/>
    </source>
</evidence>
<comment type="similarity">
    <text evidence="2">Belongs to the transketolase family.</text>
</comment>
<dbReference type="InterPro" id="IPR005474">
    <property type="entry name" value="Transketolase_N"/>
</dbReference>
<evidence type="ECO:0000256" key="2">
    <source>
        <dbReference type="ARBA" id="ARBA00007131"/>
    </source>
</evidence>
<dbReference type="EMBL" id="MEHD01000014">
    <property type="protein sequence ID" value="ODR59797.1"/>
    <property type="molecule type" value="Genomic_DNA"/>
</dbReference>
<gene>
    <name evidence="5" type="primary">tktB</name>
    <name evidence="6" type="ORF">BEI59_21945</name>
    <name evidence="5" type="ORF">BEI61_00617</name>
    <name evidence="7" type="ORF">BEI63_06495</name>
</gene>
<accession>A0A1E3AJN8</accession>
<keyword evidence="5" id="KW-0808">Transferase</keyword>
<dbReference type="SUPFAM" id="SSF52518">
    <property type="entry name" value="Thiamin diphosphate-binding fold (THDP-binding)"/>
    <property type="match status" value="1"/>
</dbReference>
<dbReference type="CDD" id="cd02012">
    <property type="entry name" value="TPP_TK"/>
    <property type="match status" value="1"/>
</dbReference>
<dbReference type="PATRIC" id="fig|1432052.4.peg.694"/>
<reference evidence="5 8" key="1">
    <citation type="submission" date="2016-07" db="EMBL/GenBank/DDBJ databases">
        <title>Characterization of isolates of Eisenbergiella tayi derived from blood cultures, using whole genome sequencing.</title>
        <authorList>
            <person name="Burdz T."/>
            <person name="Wiebe D."/>
            <person name="Huynh C."/>
            <person name="Bernard K."/>
        </authorList>
    </citation>
    <scope>NUCLEOTIDE SEQUENCE [LARGE SCALE GENOMIC DNA]</scope>
    <source>
        <strain evidence="5 8">NML 110608</strain>
    </source>
</reference>
<evidence type="ECO:0000313" key="7">
    <source>
        <dbReference type="EMBL" id="ODR59797.1"/>
    </source>
</evidence>
<comment type="caution">
    <text evidence="5">The sequence shown here is derived from an EMBL/GenBank/DDBJ whole genome shotgun (WGS) entry which is preliminary data.</text>
</comment>
<dbReference type="Proteomes" id="UP000094271">
    <property type="component" value="Unassembled WGS sequence"/>
</dbReference>
<evidence type="ECO:0000256" key="3">
    <source>
        <dbReference type="ARBA" id="ARBA00023052"/>
    </source>
</evidence>
<organism evidence="5 8">
    <name type="scientific">Eisenbergiella tayi</name>
    <dbReference type="NCBI Taxonomy" id="1432052"/>
    <lineage>
        <taxon>Bacteria</taxon>
        <taxon>Bacillati</taxon>
        <taxon>Bacillota</taxon>
        <taxon>Clostridia</taxon>
        <taxon>Lachnospirales</taxon>
        <taxon>Lachnospiraceae</taxon>
        <taxon>Eisenbergiella</taxon>
    </lineage>
</organism>
<dbReference type="EMBL" id="MCGH01000001">
    <property type="protein sequence ID" value="ODM08988.1"/>
    <property type="molecule type" value="Genomic_DNA"/>
</dbReference>
<feature type="domain" description="Transketolase N-terminal" evidence="4">
    <location>
        <begin position="21"/>
        <end position="268"/>
    </location>
</feature>
<dbReference type="AlphaFoldDB" id="A0A1E3AJN8"/>
<dbReference type="InterPro" id="IPR029061">
    <property type="entry name" value="THDP-binding"/>
</dbReference>
<evidence type="ECO:0000313" key="9">
    <source>
        <dbReference type="Proteomes" id="UP000094271"/>
    </source>
</evidence>
<reference evidence="7 10" key="2">
    <citation type="submission" date="2016-08" db="EMBL/GenBank/DDBJ databases">
        <title>Characterization of Isolates of Eisenbergiella tayi Derived from Blood Cultures, Using Whole Genome Sequencing.</title>
        <authorList>
            <person name="Bernier A.-M."/>
            <person name="Burdz T."/>
            <person name="Wiebe D."/>
            <person name="Bernard K."/>
        </authorList>
    </citation>
    <scope>NUCLEOTIDE SEQUENCE [LARGE SCALE GENOMIC DNA]</scope>
    <source>
        <strain evidence="7 10">NML120146</strain>
    </source>
</reference>
<dbReference type="RefSeq" id="WP_069151194.1">
    <property type="nucleotide sequence ID" value="NZ_DAWDRA010000182.1"/>
</dbReference>
<dbReference type="EC" id="2.2.1.1" evidence="5"/>
<dbReference type="Proteomes" id="UP000094067">
    <property type="component" value="Unassembled WGS sequence"/>
</dbReference>
<dbReference type="OrthoDB" id="8732661at2"/>
<sequence>MLDQDKKLELENRARDIREDIVTMIGVGKAGHLGGSCSLADIITVLYFYKMKHKPSEPRMKDRDRFLLSKGHAAIVQYAALMECGYFDKDAHIHTLKKLGSRLQGHPDMRKLPGIEANTGSLGQGVSLAAGLAAGLKLDGLDSRVYVAVGDGELAEGQLWEAFMAASNFQLDNLRVIIDRNGLQATGRTADRFRIGSIEDKMRAFGFEVLVIDGHDMQQIAEALDKADEVKEKPVCIIADTVKGKGIPFAEGVAGFHNGTLTQEQYEEALQDLRCVSRTEA</sequence>
<keyword evidence="3" id="KW-0786">Thiamine pyrophosphate</keyword>
<dbReference type="PANTHER" id="PTHR47514">
    <property type="entry name" value="TRANSKETOLASE N-TERMINAL SECTION-RELATED"/>
    <property type="match status" value="1"/>
</dbReference>
<dbReference type="EMBL" id="MEHA01000018">
    <property type="protein sequence ID" value="ODR48025.1"/>
    <property type="molecule type" value="Genomic_DNA"/>
</dbReference>
<reference evidence="6 9" key="3">
    <citation type="submission" date="2016-08" db="EMBL/GenBank/DDBJ databases">
        <authorList>
            <person name="Seilhamer J.J."/>
        </authorList>
    </citation>
    <scope>NUCLEOTIDE SEQUENCE [LARGE SCALE GENOMIC DNA]</scope>
    <source>
        <strain evidence="6 9">NML150140-1</strain>
    </source>
</reference>
<dbReference type="PANTHER" id="PTHR47514:SF1">
    <property type="entry name" value="TRANSKETOLASE N-TERMINAL SECTION-RELATED"/>
    <property type="match status" value="1"/>
</dbReference>
<evidence type="ECO:0000313" key="10">
    <source>
        <dbReference type="Proteomes" id="UP000094869"/>
    </source>
</evidence>
<dbReference type="Pfam" id="PF00456">
    <property type="entry name" value="Transketolase_N"/>
    <property type="match status" value="1"/>
</dbReference>
<evidence type="ECO:0000313" key="8">
    <source>
        <dbReference type="Proteomes" id="UP000094067"/>
    </source>
</evidence>
<evidence type="ECO:0000256" key="1">
    <source>
        <dbReference type="ARBA" id="ARBA00001964"/>
    </source>
</evidence>
<proteinExistence type="inferred from homology"/>
<dbReference type="Proteomes" id="UP000094869">
    <property type="component" value="Unassembled WGS sequence"/>
</dbReference>
<name>A0A1E3AJN8_9FIRM</name>
<dbReference type="Gene3D" id="3.40.50.970">
    <property type="match status" value="1"/>
</dbReference>
<dbReference type="GO" id="GO:0004802">
    <property type="term" value="F:transketolase activity"/>
    <property type="evidence" value="ECO:0007669"/>
    <property type="project" value="UniProtKB-EC"/>
</dbReference>
<keyword evidence="10" id="KW-1185">Reference proteome</keyword>
<protein>
    <submittedName>
        <fullName evidence="5 6">Transketolase</fullName>
        <ecNumber evidence="5">2.2.1.1</ecNumber>
    </submittedName>
</protein>